<feature type="compositionally biased region" description="Polar residues" evidence="1">
    <location>
        <begin position="1"/>
        <end position="24"/>
    </location>
</feature>
<proteinExistence type="predicted"/>
<dbReference type="EMBL" id="IACJ01005308">
    <property type="protein sequence ID" value="LAA36452.1"/>
    <property type="molecule type" value="Transcribed_RNA"/>
</dbReference>
<dbReference type="EMBL" id="IACJ01005307">
    <property type="protein sequence ID" value="LAA36450.1"/>
    <property type="molecule type" value="Transcribed_RNA"/>
</dbReference>
<evidence type="ECO:0000256" key="1">
    <source>
        <dbReference type="SAM" id="MobiDB-lite"/>
    </source>
</evidence>
<protein>
    <submittedName>
        <fullName evidence="2">Uncharacterized protein</fullName>
    </submittedName>
</protein>
<sequence>MLENYRNVTSLGNNGQENTDSSEPFQVFSPGDGMEKPAIQMKLESHERNLSYNWNHKSSSSIDTQNQDFHARQGKIKNKYIGKHVKAFKGKFYVKEQYPTQTKDYICRNNEKNYNWIFLFLTKMAPLYLIK</sequence>
<reference evidence="2" key="1">
    <citation type="submission" date="2017-07" db="EMBL/GenBank/DDBJ databases">
        <authorList>
            <person name="Mikheyev A."/>
            <person name="Grau M."/>
        </authorList>
    </citation>
    <scope>NUCLEOTIDE SEQUENCE</scope>
    <source>
        <tissue evidence="2">Venom_gland</tissue>
    </source>
</reference>
<accession>A0A2D4EML3</accession>
<reference evidence="2" key="2">
    <citation type="submission" date="2017-11" db="EMBL/GenBank/DDBJ databases">
        <title>Coralsnake Venomics: Analyses of Venom Gland Transcriptomes and Proteomes of Six Brazilian Taxa.</title>
        <authorList>
            <person name="Aird S.D."/>
            <person name="Jorge da Silva N."/>
            <person name="Qiu L."/>
            <person name="Villar-Briones A."/>
            <person name="Aparecida-Saddi V."/>
            <person name="Campos-Telles M.P."/>
            <person name="Grau M."/>
            <person name="Mikheyev A.S."/>
        </authorList>
    </citation>
    <scope>NUCLEOTIDE SEQUENCE</scope>
    <source>
        <tissue evidence="2">Venom_gland</tissue>
    </source>
</reference>
<dbReference type="AlphaFoldDB" id="A0A2D4EML3"/>
<name>A0A2D4EML3_MICCO</name>
<evidence type="ECO:0000313" key="2">
    <source>
        <dbReference type="EMBL" id="LAA36450.1"/>
    </source>
</evidence>
<feature type="region of interest" description="Disordered" evidence="1">
    <location>
        <begin position="1"/>
        <end position="29"/>
    </location>
</feature>
<organism evidence="2">
    <name type="scientific">Micrurus corallinus</name>
    <name type="common">Brazilian coral snake</name>
    <dbReference type="NCBI Taxonomy" id="54390"/>
    <lineage>
        <taxon>Eukaryota</taxon>
        <taxon>Metazoa</taxon>
        <taxon>Chordata</taxon>
        <taxon>Craniata</taxon>
        <taxon>Vertebrata</taxon>
        <taxon>Euteleostomi</taxon>
        <taxon>Lepidosauria</taxon>
        <taxon>Squamata</taxon>
        <taxon>Bifurcata</taxon>
        <taxon>Unidentata</taxon>
        <taxon>Episquamata</taxon>
        <taxon>Toxicofera</taxon>
        <taxon>Serpentes</taxon>
        <taxon>Colubroidea</taxon>
        <taxon>Elapidae</taxon>
        <taxon>Elapinae</taxon>
        <taxon>Micrurus</taxon>
    </lineage>
</organism>